<keyword evidence="4" id="KW-1185">Reference proteome</keyword>
<name>A0A7W7Y0P6_9GAMM</name>
<dbReference type="InterPro" id="IPR036761">
    <property type="entry name" value="TTHA0802/YceI-like_sf"/>
</dbReference>
<organism evidence="3 4">
    <name type="scientific">Rehaibacterium terrae</name>
    <dbReference type="NCBI Taxonomy" id="1341696"/>
    <lineage>
        <taxon>Bacteria</taxon>
        <taxon>Pseudomonadati</taxon>
        <taxon>Pseudomonadota</taxon>
        <taxon>Gammaproteobacteria</taxon>
        <taxon>Lysobacterales</taxon>
        <taxon>Lysobacteraceae</taxon>
        <taxon>Rehaibacterium</taxon>
    </lineage>
</organism>
<dbReference type="RefSeq" id="WP_183948609.1">
    <property type="nucleotide sequence ID" value="NZ_JACHHX010000012.1"/>
</dbReference>
<proteinExistence type="predicted"/>
<dbReference type="Gene3D" id="2.40.128.110">
    <property type="entry name" value="Lipid/polyisoprenoid-binding, YceI-like"/>
    <property type="match status" value="1"/>
</dbReference>
<feature type="signal peptide" evidence="1">
    <location>
        <begin position="1"/>
        <end position="17"/>
    </location>
</feature>
<dbReference type="SUPFAM" id="SSF101874">
    <property type="entry name" value="YceI-like"/>
    <property type="match status" value="1"/>
</dbReference>
<dbReference type="PANTHER" id="PTHR34406">
    <property type="entry name" value="PROTEIN YCEI"/>
    <property type="match status" value="1"/>
</dbReference>
<evidence type="ECO:0000256" key="1">
    <source>
        <dbReference type="SAM" id="SignalP"/>
    </source>
</evidence>
<reference evidence="3 4" key="1">
    <citation type="submission" date="2020-08" db="EMBL/GenBank/DDBJ databases">
        <title>Genomic Encyclopedia of Type Strains, Phase IV (KMG-IV): sequencing the most valuable type-strain genomes for metagenomic binning, comparative biology and taxonomic classification.</title>
        <authorList>
            <person name="Goeker M."/>
        </authorList>
    </citation>
    <scope>NUCLEOTIDE SEQUENCE [LARGE SCALE GENOMIC DNA]</scope>
    <source>
        <strain evidence="3 4">DSM 25897</strain>
    </source>
</reference>
<keyword evidence="1" id="KW-0732">Signal</keyword>
<evidence type="ECO:0000259" key="2">
    <source>
        <dbReference type="SMART" id="SM00867"/>
    </source>
</evidence>
<evidence type="ECO:0000313" key="4">
    <source>
        <dbReference type="Proteomes" id="UP000519004"/>
    </source>
</evidence>
<dbReference type="EMBL" id="JACHHX010000012">
    <property type="protein sequence ID" value="MBB5015938.1"/>
    <property type="molecule type" value="Genomic_DNA"/>
</dbReference>
<dbReference type="AlphaFoldDB" id="A0A7W7Y0P6"/>
<sequence>MIRTLALALLLACSAHAADWRMDPAASTLGFIGMTQGERFEGRFGEFQAAIRFDPDDLDHARFDVTIALASADTANAERDEALLGSDFFHVRRHPQAHYRAERFRALGDGRYAADGELSLRGITRPVTLEFRWTAGEPAILEGEATLRRLDFDIGGGDWADLDMIANEVQVRTRLALHRAE</sequence>
<dbReference type="PANTHER" id="PTHR34406:SF1">
    <property type="entry name" value="PROTEIN YCEI"/>
    <property type="match status" value="1"/>
</dbReference>
<dbReference type="SMART" id="SM00867">
    <property type="entry name" value="YceI"/>
    <property type="match status" value="1"/>
</dbReference>
<evidence type="ECO:0000313" key="3">
    <source>
        <dbReference type="EMBL" id="MBB5015938.1"/>
    </source>
</evidence>
<comment type="caution">
    <text evidence="3">The sequence shown here is derived from an EMBL/GenBank/DDBJ whole genome shotgun (WGS) entry which is preliminary data.</text>
</comment>
<dbReference type="Proteomes" id="UP000519004">
    <property type="component" value="Unassembled WGS sequence"/>
</dbReference>
<protein>
    <submittedName>
        <fullName evidence="3">Polyisoprenoid-binding protein YceI</fullName>
    </submittedName>
</protein>
<dbReference type="Pfam" id="PF04264">
    <property type="entry name" value="YceI"/>
    <property type="match status" value="1"/>
</dbReference>
<feature type="chain" id="PRO_5030937574" evidence="1">
    <location>
        <begin position="18"/>
        <end position="181"/>
    </location>
</feature>
<feature type="domain" description="Lipid/polyisoprenoid-binding YceI-like" evidence="2">
    <location>
        <begin position="19"/>
        <end position="178"/>
    </location>
</feature>
<gene>
    <name evidence="3" type="ORF">HNQ58_001848</name>
</gene>
<accession>A0A7W7Y0P6</accession>
<dbReference type="InterPro" id="IPR007372">
    <property type="entry name" value="Lipid/polyisoprenoid-bd_YceI"/>
</dbReference>